<evidence type="ECO:0000313" key="3">
    <source>
        <dbReference type="EMBL" id="MBL0764809.1"/>
    </source>
</evidence>
<dbReference type="InterPro" id="IPR035986">
    <property type="entry name" value="PKD_dom_sf"/>
</dbReference>
<keyword evidence="4" id="KW-1185">Reference proteome</keyword>
<evidence type="ECO:0000256" key="1">
    <source>
        <dbReference type="SAM" id="SignalP"/>
    </source>
</evidence>
<gene>
    <name evidence="3" type="ORF">JKP34_06070</name>
</gene>
<dbReference type="Gene3D" id="2.60.40.10">
    <property type="entry name" value="Immunoglobulins"/>
    <property type="match status" value="1"/>
</dbReference>
<dbReference type="SUPFAM" id="SSF49299">
    <property type="entry name" value="PKD domain"/>
    <property type="match status" value="1"/>
</dbReference>
<dbReference type="Proteomes" id="UP000642920">
    <property type="component" value="Unassembled WGS sequence"/>
</dbReference>
<dbReference type="InterPro" id="IPR000601">
    <property type="entry name" value="PKD_dom"/>
</dbReference>
<dbReference type="CDD" id="cd00146">
    <property type="entry name" value="PKD"/>
    <property type="match status" value="1"/>
</dbReference>
<dbReference type="PROSITE" id="PS50093">
    <property type="entry name" value="PKD"/>
    <property type="match status" value="1"/>
</dbReference>
<dbReference type="Pfam" id="PF13585">
    <property type="entry name" value="CHU_C"/>
    <property type="match status" value="1"/>
</dbReference>
<name>A0A937DJE1_9BACT</name>
<sequence length="1720" mass="184802">MHKFYIKSILVSLLFFGNQLFAQEYSESFWYFGDNSNAIQFNKNQGRRPILIDDQATPFGQNGAAVAARGTNGQLLFYTDGATIYGQNHQMLPDGAITGDNTLRHPVAISPSPIGNNEVFHVYFITASRGLSYVDVDLSLGTFGEVTSAPVATGFNNLSPLVKTFRAGDSFYVLFETTADNQLQIAQINNDGSLTTVLSHTFSQNYAVNNLSMRSIGQDSIQFAFSSENVAGSPKNVILLDLIGADPSTANFENEQVLTNTGALNQLITDVEWSVGGSNLYYSRNNLSTNEGNIFQFNPDSLTTQNILNRNINEALALQNGPDGELYFLYNNGAESFLSNIQFADSIPDSLNIQWNLFNATSFGNARNLPFSSPPQLIDAPVSFDWYDTQLNATICQNNPISFFASYDDLEDISGINWDFGNGQTSNAISPIVDFPDAGSFNVTLTVNAGGNIFIDSGTVVVNQFDSQVQLQDTTVCELPLENYGPTLSDGGQPDDITWINPDPEKFTVNGDGTATFNESGTYSAAVTVGSCTVTATFTLTLFEEGKQLANFWYFGDGAGIDFNGDAGPQAVTDGNIIAEQGCATVSDDNGDLLFYTNGETIWDSEHNEMANGTNLGGSQAASQGVLAVAHGVDPSLYYIFLSEDESSTSKSFKYALVDLKLNNGLGDVVLKNRKIYSENLEKIAAVGADNTTVLTHELGTNNFRAFDVNAQGINSPNFVSEGATFVSEESMPGYIKYAAGGDKIAHAYNSGGAFIDYLRADSTGAYESALIDVNFGGEVYGIEFSPSTDYLYATIINGGTSQLVQIPVLDSYTIADIENPDSVTVADLDFVAGAIQTGPDGQLYAAADNSGDVYTIGSADNRFQPDQGANLASSLQPFNLSGRNSRLGLPNFIQNLSTPEQEPSINVIAACSSDPIILQGSGTTNFDVFNWTITPADGSASVYTSNQQNDTVDVAIDPGQYEVALRITNQCGYDNLLVENIEIFASPDLSQIVSPRNFCGDTLTLGQEIPEVAGQTYLWSTGETTRTITVTEQAIYNVTVTSANGCTSEAEIFVGPPFDVDLGPDQNVCQNEILTLDANVNANTYNWFVNDVQDMSASGRTYDLSTANHGTFLVRVEIPDPLDPNCVAVDEVEVIVNETPSLSLISTTIPNCNMAEGGIELGTNGGSGDYTITWNGPTPVTENTTNTSPANLEAGSYNITITDNLTGCNSTLTVPLGENGDFTVAVTQTPDICEENNQEITVDLTGTFTPDFDWSILDQQGTQISNGTETTEPFTIGSLSIGDYSIEVTDNSGAGCLGVIDFSLTPADSVAFNPDSVVSSCGTFDLEAYLQGITATGVTFDYDPMPTDVNNITSTTGPIRITATQTGLCDSEEDITVNISASAEISNIENNINCDGGQTLTAFLVSGDPANFDFSWSNGAQGQSITVQQTGTYRVSVFPNSNVSCADSASFNVESIYEPLDVALTSQINCEDGTVLLRGNISGGEGPYSFTLKNSNDNDIPTTDPSQNVPEWNITATDTYRFKVSDEGNKTCEEVEIIRDITVQEVFEPTIQDTYFICSTGVESERAVTLDPGSYGSYLWTLPNGSTATSRTVIANEPGTYEVVLRAAGCEYNISTTVLEDCKPKVFAPNAVRPGSGIAQNRTFSVFANEYVGDFQIIIYNRWGNLVFQSTDKDFEWDTTDTNGNAVPQGTYAYIITFSSTDANNGRTYEERGGVTVVR</sequence>
<feature type="signal peptide" evidence="1">
    <location>
        <begin position="1"/>
        <end position="22"/>
    </location>
</feature>
<accession>A0A937DJE1</accession>
<organism evidence="3 4">
    <name type="scientific">Marivirga atlantica</name>
    <dbReference type="NCBI Taxonomy" id="1548457"/>
    <lineage>
        <taxon>Bacteria</taxon>
        <taxon>Pseudomonadati</taxon>
        <taxon>Bacteroidota</taxon>
        <taxon>Cytophagia</taxon>
        <taxon>Cytophagales</taxon>
        <taxon>Marivirgaceae</taxon>
        <taxon>Marivirga</taxon>
    </lineage>
</organism>
<keyword evidence="1" id="KW-0732">Signal</keyword>
<dbReference type="Gene3D" id="2.60.40.4070">
    <property type="match status" value="1"/>
</dbReference>
<dbReference type="RefSeq" id="WP_201918731.1">
    <property type="nucleotide sequence ID" value="NZ_JAERQG010000001.1"/>
</dbReference>
<dbReference type="EMBL" id="JAERQG010000001">
    <property type="protein sequence ID" value="MBL0764809.1"/>
    <property type="molecule type" value="Genomic_DNA"/>
</dbReference>
<dbReference type="SUPFAM" id="SSF50960">
    <property type="entry name" value="TolB, C-terminal domain"/>
    <property type="match status" value="1"/>
</dbReference>
<feature type="chain" id="PRO_5037497164" evidence="1">
    <location>
        <begin position="23"/>
        <end position="1720"/>
    </location>
</feature>
<proteinExistence type="predicted"/>
<protein>
    <submittedName>
        <fullName evidence="3">Gliding motility-associated C-terminal domain-containing protein</fullName>
    </submittedName>
</protein>
<reference evidence="3" key="1">
    <citation type="submission" date="2021-01" db="EMBL/GenBank/DDBJ databases">
        <title>Marivirga sp. nov., isolated from intertidal surface sediments.</title>
        <authorList>
            <person name="Zhang M."/>
        </authorList>
    </citation>
    <scope>NUCLEOTIDE SEQUENCE</scope>
    <source>
        <strain evidence="3">SM1354</strain>
    </source>
</reference>
<dbReference type="InterPro" id="IPR013783">
    <property type="entry name" value="Ig-like_fold"/>
</dbReference>
<feature type="domain" description="PKD" evidence="2">
    <location>
        <begin position="418"/>
        <end position="448"/>
    </location>
</feature>
<evidence type="ECO:0000313" key="4">
    <source>
        <dbReference type="Proteomes" id="UP000642920"/>
    </source>
</evidence>
<evidence type="ECO:0000259" key="2">
    <source>
        <dbReference type="PROSITE" id="PS50093"/>
    </source>
</evidence>
<comment type="caution">
    <text evidence="3">The sequence shown here is derived from an EMBL/GenBank/DDBJ whole genome shotgun (WGS) entry which is preliminary data.</text>
</comment>